<keyword evidence="2" id="KW-0732">Signal</keyword>
<evidence type="ECO:0000313" key="4">
    <source>
        <dbReference type="Proteomes" id="UP001460679"/>
    </source>
</evidence>
<name>A0ABZ2RMK6_9BACT</name>
<evidence type="ECO:0000256" key="2">
    <source>
        <dbReference type="SAM" id="SignalP"/>
    </source>
</evidence>
<dbReference type="Proteomes" id="UP001460679">
    <property type="component" value="Chromosome"/>
</dbReference>
<gene>
    <name evidence="3" type="ORF">WG616_02900</name>
</gene>
<dbReference type="EMBL" id="CP148066">
    <property type="protein sequence ID" value="WXL28290.1"/>
    <property type="molecule type" value="Genomic_DNA"/>
</dbReference>
<sequence length="689" mass="78149">MKKNKKLFLSIGPVLATPVLALTFLSADTNVSNNGEENPENPAPAVSDPEFSTFSSKMDAFIHDSLSEFIDSSISEVNRRINKLLEIEDENFNKQLLVKVLYYKKLAAFFKDNKDAILKNPQQYGFNIVFPRILSDDANYFHGEITYQSQTFDNIIIGNKAPNDYSNQINSENGSITKSQDQTLNTIDWKNLSETGNKYFSQLSGEFEKIFTSPDDLPDESVKIINPEKGFIDIEAPSGFASWNQYLISKISPRFTLFDLQQNQDFNDKHKEEEPQAEIPPLLPEEKTLEDPIESDVVQNISRLNPYIDWQFLNSSNSDLINPVNINQHFWFNNPIYTRFEYKVLEVKEESGQLVAKIQLSDRLKPEKINIYKKPVVRFTSVQVAKTTQLAYYIIQKTFKRLYDALGVGSNIELLKLRSNNLANSVYKMIQQAIKLTNNSTFKFNVNAIINNYTSLVGNQNFSSLEDGYNKLKNTNFAHDIDSLFTTALKISLINNAHYWQFLSNAFNNLFYAMKENIISVESYVKENLKNSNHKIENLETALNVLRDDINIFSGIAKTSTFDANAQYNSIIAIINKIHTQFLNIGTITINKDIDFGSDNAEATSYNNAFKELQYNSFLQPDSSKHLLTGSAIAVAILALFFGFVAVMLKVFKNKKINNEKNKIIISSVISITSLVVAIILLVLAIGVL</sequence>
<feature type="transmembrane region" description="Helical" evidence="1">
    <location>
        <begin position="627"/>
        <end position="652"/>
    </location>
</feature>
<feature type="chain" id="PRO_5045113296" evidence="2">
    <location>
        <begin position="22"/>
        <end position="689"/>
    </location>
</feature>
<reference evidence="3" key="1">
    <citation type="submission" date="2024-03" db="EMBL/GenBank/DDBJ databases">
        <title>Complete genome sequence of Mycoplasma gypis type strain B1/T1.</title>
        <authorList>
            <person name="Spergser J."/>
        </authorList>
    </citation>
    <scope>NUCLEOTIDE SEQUENCE [LARGE SCALE GENOMIC DNA]</scope>
    <source>
        <strain evidence="3">B1/T1</strain>
    </source>
</reference>
<dbReference type="RefSeq" id="WP_205498126.1">
    <property type="nucleotide sequence ID" value="NZ_CP148066.1"/>
</dbReference>
<proteinExistence type="predicted"/>
<feature type="signal peptide" evidence="2">
    <location>
        <begin position="1"/>
        <end position="21"/>
    </location>
</feature>
<feature type="transmembrane region" description="Helical" evidence="1">
    <location>
        <begin position="664"/>
        <end position="688"/>
    </location>
</feature>
<keyword evidence="1" id="KW-1133">Transmembrane helix</keyword>
<dbReference type="InterPro" id="IPR054788">
    <property type="entry name" value="MSC_0620_UU052-like"/>
</dbReference>
<protein>
    <submittedName>
        <fullName evidence="3">Uncharacterized protein</fullName>
    </submittedName>
</protein>
<keyword evidence="1" id="KW-0472">Membrane</keyword>
<accession>A0ABZ2RMK6</accession>
<keyword evidence="4" id="KW-1185">Reference proteome</keyword>
<dbReference type="NCBIfam" id="NF045829">
    <property type="entry name" value="UU052_fam"/>
    <property type="match status" value="1"/>
</dbReference>
<organism evidence="3 4">
    <name type="scientific">[Mycoplasma] gypis</name>
    <dbReference type="NCBI Taxonomy" id="92404"/>
    <lineage>
        <taxon>Bacteria</taxon>
        <taxon>Bacillati</taxon>
        <taxon>Mycoplasmatota</taxon>
        <taxon>Mycoplasmoidales</taxon>
        <taxon>Metamycoplasmataceae</taxon>
        <taxon>Metamycoplasma</taxon>
    </lineage>
</organism>
<evidence type="ECO:0000256" key="1">
    <source>
        <dbReference type="SAM" id="Phobius"/>
    </source>
</evidence>
<keyword evidence="1" id="KW-0812">Transmembrane</keyword>
<evidence type="ECO:0000313" key="3">
    <source>
        <dbReference type="EMBL" id="WXL28290.1"/>
    </source>
</evidence>